<name>A0A6C0D1U1_9ZZZZ</name>
<proteinExistence type="predicted"/>
<evidence type="ECO:0000256" key="1">
    <source>
        <dbReference type="SAM" id="MobiDB-lite"/>
    </source>
</evidence>
<dbReference type="AlphaFoldDB" id="A0A6C0D1U1"/>
<dbReference type="EMBL" id="MN739518">
    <property type="protein sequence ID" value="QHT10210.1"/>
    <property type="molecule type" value="Genomic_DNA"/>
</dbReference>
<protein>
    <recommendedName>
        <fullName evidence="3">WSC domain-containing protein</fullName>
    </recommendedName>
</protein>
<evidence type="ECO:0000313" key="2">
    <source>
        <dbReference type="EMBL" id="QHT10210.1"/>
    </source>
</evidence>
<dbReference type="Pfam" id="PF01391">
    <property type="entry name" value="Collagen"/>
    <property type="match status" value="1"/>
</dbReference>
<sequence>MGNAGATGPTGPTGKTGSSGSTGPMGLTGPIGPTGPIGLTGPAGPEGGPTGPTGERGPSGPTGPLPTIPPLFTNFSNCYTDNSSRVLSKNTTLYNNTGKNFYDQCAQIANNANSTIFGLQCGNGCFYEPGSTIASATKLGTSSDCNNTSESCGKCQDGTSNTCGGAYANSLFVITNKSTGAYSSLYLSYPSSDY</sequence>
<feature type="region of interest" description="Disordered" evidence="1">
    <location>
        <begin position="1"/>
        <end position="67"/>
    </location>
</feature>
<evidence type="ECO:0008006" key="3">
    <source>
        <dbReference type="Google" id="ProtNLM"/>
    </source>
</evidence>
<accession>A0A6C0D1U1</accession>
<feature type="compositionally biased region" description="Low complexity" evidence="1">
    <location>
        <begin position="1"/>
        <end position="43"/>
    </location>
</feature>
<organism evidence="2">
    <name type="scientific">viral metagenome</name>
    <dbReference type="NCBI Taxonomy" id="1070528"/>
    <lineage>
        <taxon>unclassified sequences</taxon>
        <taxon>metagenomes</taxon>
        <taxon>organismal metagenomes</taxon>
    </lineage>
</organism>
<dbReference type="InterPro" id="IPR008160">
    <property type="entry name" value="Collagen"/>
</dbReference>
<reference evidence="2" key="1">
    <citation type="journal article" date="2020" name="Nature">
        <title>Giant virus diversity and host interactions through global metagenomics.</title>
        <authorList>
            <person name="Schulz F."/>
            <person name="Roux S."/>
            <person name="Paez-Espino D."/>
            <person name="Jungbluth S."/>
            <person name="Walsh D.A."/>
            <person name="Denef V.J."/>
            <person name="McMahon K.D."/>
            <person name="Konstantinidis K.T."/>
            <person name="Eloe-Fadrosh E.A."/>
            <person name="Kyrpides N.C."/>
            <person name="Woyke T."/>
        </authorList>
    </citation>
    <scope>NUCLEOTIDE SEQUENCE</scope>
    <source>
        <strain evidence="2">GVMAG-M-3300023174-104</strain>
    </source>
</reference>